<dbReference type="AlphaFoldDB" id="A0A2R6C0A2"/>
<dbReference type="Gene3D" id="3.40.1160.10">
    <property type="entry name" value="Acetylglutamate kinase-like"/>
    <property type="match status" value="1"/>
</dbReference>
<reference evidence="7 8" key="1">
    <citation type="submission" date="2017-04" db="EMBL/GenBank/DDBJ databases">
        <title>Novel microbial lineages endemic to geothermal iron-oxide mats fill important gaps in the evolutionary history of Archaea.</title>
        <authorList>
            <person name="Jay Z.J."/>
            <person name="Beam J.P."/>
            <person name="Dlakic M."/>
            <person name="Rusch D.B."/>
            <person name="Kozubal M.A."/>
            <person name="Inskeep W.P."/>
        </authorList>
    </citation>
    <scope>NUCLEOTIDE SEQUENCE [LARGE SCALE GENOMIC DNA]</scope>
    <source>
        <strain evidence="7">ECH_B_SAG-G16</strain>
    </source>
</reference>
<dbReference type="EMBL" id="NEXO01000066">
    <property type="protein sequence ID" value="PSO04329.1"/>
    <property type="molecule type" value="Genomic_DNA"/>
</dbReference>
<keyword evidence="3 5" id="KW-0808">Transferase</keyword>
<dbReference type="Proteomes" id="UP000241886">
    <property type="component" value="Unassembled WGS sequence"/>
</dbReference>
<evidence type="ECO:0000313" key="7">
    <source>
        <dbReference type="EMBL" id="PSO04329.1"/>
    </source>
</evidence>
<dbReference type="InterPro" id="IPR036393">
    <property type="entry name" value="AceGlu_kinase-like_sf"/>
</dbReference>
<dbReference type="CDD" id="cd04235">
    <property type="entry name" value="AAK_CK"/>
    <property type="match status" value="1"/>
</dbReference>
<evidence type="ECO:0000256" key="3">
    <source>
        <dbReference type="ARBA" id="ARBA00022679"/>
    </source>
</evidence>
<dbReference type="PIRSF" id="PIRSF000723">
    <property type="entry name" value="Carbamate_kin"/>
    <property type="match status" value="1"/>
</dbReference>
<gene>
    <name evidence="7" type="ORF">B9Q13_04870</name>
</gene>
<dbReference type="InterPro" id="IPR001048">
    <property type="entry name" value="Asp/Glu/Uridylate_kinase"/>
</dbReference>
<evidence type="ECO:0000313" key="8">
    <source>
        <dbReference type="Proteomes" id="UP000241886"/>
    </source>
</evidence>
<sequence>MHGGFNKEGLKIRKAVVALGGNALEDPLKGSNFDPERLKVAASAVDTVLQAGYSVAVTHGNGPQAGELLQALLLSGNPLATRLDIVVAMTQAQIGYALSQEIENLTKKRAYVVCTRVLVSSKDSAFQRPTKPIGKYYTEAEAKKLQSLGVNFKRFDVKGSTLYRQVVPSPEPLEIVEGELIFRMLEQGLLVVSCGGGGIPVVLEDGSFKGVNAVIDKDLASAKLAESINADLLLILTSVDYVFENYDKPNQRALTKLATREARKMLESGVFEEGSIAPKVLACTRFVEKTGKTAIITSLERVKEGLNGEVGTHFFKG</sequence>
<dbReference type="GO" id="GO:0019546">
    <property type="term" value="P:L-arginine deiminase pathway"/>
    <property type="evidence" value="ECO:0007669"/>
    <property type="project" value="TreeGrafter"/>
</dbReference>
<dbReference type="GO" id="GO:0008804">
    <property type="term" value="F:carbamate kinase activity"/>
    <property type="evidence" value="ECO:0007669"/>
    <property type="project" value="InterPro"/>
</dbReference>
<comment type="similarity">
    <text evidence="1 5">Belongs to the carbamate kinase family.</text>
</comment>
<protein>
    <recommendedName>
        <fullName evidence="2 5">Carbamate kinase</fullName>
    </recommendedName>
</protein>
<evidence type="ECO:0000256" key="1">
    <source>
        <dbReference type="ARBA" id="ARBA00011066"/>
    </source>
</evidence>
<accession>A0A2R6C0A2</accession>
<comment type="caution">
    <text evidence="7">The sequence shown here is derived from an EMBL/GenBank/DDBJ whole genome shotgun (WGS) entry which is preliminary data.</text>
</comment>
<dbReference type="PANTHER" id="PTHR30409:SF1">
    <property type="entry name" value="CARBAMATE KINASE-RELATED"/>
    <property type="match status" value="1"/>
</dbReference>
<evidence type="ECO:0000256" key="2">
    <source>
        <dbReference type="ARBA" id="ARBA00020752"/>
    </source>
</evidence>
<dbReference type="Pfam" id="PF00696">
    <property type="entry name" value="AA_kinase"/>
    <property type="match status" value="1"/>
</dbReference>
<evidence type="ECO:0000256" key="5">
    <source>
        <dbReference type="PIRNR" id="PIRNR000723"/>
    </source>
</evidence>
<feature type="domain" description="Aspartate/glutamate/uridylate kinase" evidence="6">
    <location>
        <begin position="14"/>
        <end position="298"/>
    </location>
</feature>
<dbReference type="InterPro" id="IPR003964">
    <property type="entry name" value="Carb_kinase"/>
</dbReference>
<evidence type="ECO:0000256" key="4">
    <source>
        <dbReference type="ARBA" id="ARBA00022777"/>
    </source>
</evidence>
<dbReference type="PRINTS" id="PR01469">
    <property type="entry name" value="CARBMTKINASE"/>
</dbReference>
<dbReference type="GO" id="GO:0005829">
    <property type="term" value="C:cytosol"/>
    <property type="evidence" value="ECO:0007669"/>
    <property type="project" value="TreeGrafter"/>
</dbReference>
<name>A0A2R6C0A2_9ARCH</name>
<proteinExistence type="inferred from homology"/>
<dbReference type="NCBIfam" id="NF009007">
    <property type="entry name" value="PRK12352.1"/>
    <property type="match status" value="1"/>
</dbReference>
<keyword evidence="4 5" id="KW-0418">Kinase</keyword>
<dbReference type="SUPFAM" id="SSF53633">
    <property type="entry name" value="Carbamate kinase-like"/>
    <property type="match status" value="1"/>
</dbReference>
<organism evidence="7 8">
    <name type="scientific">Candidatus Marsarchaeota G2 archaeon ECH_B_SAG-G16</name>
    <dbReference type="NCBI Taxonomy" id="1978167"/>
    <lineage>
        <taxon>Archaea</taxon>
        <taxon>Candidatus Marsarchaeota</taxon>
        <taxon>Candidatus Marsarchaeota group 2</taxon>
    </lineage>
</organism>
<evidence type="ECO:0000259" key="6">
    <source>
        <dbReference type="Pfam" id="PF00696"/>
    </source>
</evidence>
<dbReference type="PANTHER" id="PTHR30409">
    <property type="entry name" value="CARBAMATE KINASE"/>
    <property type="match status" value="1"/>
</dbReference>